<evidence type="ECO:0000313" key="3">
    <source>
        <dbReference type="EMBL" id="RYC14707.1"/>
    </source>
</evidence>
<dbReference type="PANTHER" id="PTHR38600:SF1">
    <property type="entry name" value="TRANSCRIPTIONAL REGULATORY PROTEIN"/>
    <property type="match status" value="1"/>
</dbReference>
<dbReference type="InterPro" id="IPR023393">
    <property type="entry name" value="START-like_dom_sf"/>
</dbReference>
<dbReference type="EMBL" id="SDWV01000001">
    <property type="protein sequence ID" value="RYC14707.1"/>
    <property type="molecule type" value="Genomic_DNA"/>
</dbReference>
<proteinExistence type="inferred from homology"/>
<name>A0A4V1RR08_9ACTN</name>
<dbReference type="SUPFAM" id="SSF46785">
    <property type="entry name" value="Winged helix' DNA-binding domain"/>
    <property type="match status" value="1"/>
</dbReference>
<comment type="similarity">
    <text evidence="1">Belongs to the AHA1 family.</text>
</comment>
<organism evidence="3 4">
    <name type="scientific">Nocardioides zhouii</name>
    <dbReference type="NCBI Taxonomy" id="1168729"/>
    <lineage>
        <taxon>Bacteria</taxon>
        <taxon>Bacillati</taxon>
        <taxon>Actinomycetota</taxon>
        <taxon>Actinomycetes</taxon>
        <taxon>Propionibacteriales</taxon>
        <taxon>Nocardioidaceae</taxon>
        <taxon>Nocardioides</taxon>
    </lineage>
</organism>
<dbReference type="InterPro" id="IPR013538">
    <property type="entry name" value="ASHA1/2-like_C"/>
</dbReference>
<dbReference type="InterPro" id="IPR036388">
    <property type="entry name" value="WH-like_DNA-bd_sf"/>
</dbReference>
<accession>A0A4V1RR08</accession>
<dbReference type="SUPFAM" id="SSF55961">
    <property type="entry name" value="Bet v1-like"/>
    <property type="match status" value="1"/>
</dbReference>
<dbReference type="SMART" id="SM00418">
    <property type="entry name" value="HTH_ARSR"/>
    <property type="match status" value="1"/>
</dbReference>
<dbReference type="Gene3D" id="3.30.530.20">
    <property type="match status" value="1"/>
</dbReference>
<dbReference type="Pfam" id="PF08327">
    <property type="entry name" value="AHSA1"/>
    <property type="match status" value="1"/>
</dbReference>
<dbReference type="PRINTS" id="PR00778">
    <property type="entry name" value="HTHARSR"/>
</dbReference>
<dbReference type="OrthoDB" id="9815653at2"/>
<dbReference type="CDD" id="cd00090">
    <property type="entry name" value="HTH_ARSR"/>
    <property type="match status" value="1"/>
</dbReference>
<dbReference type="PROSITE" id="PS50987">
    <property type="entry name" value="HTH_ARSR_2"/>
    <property type="match status" value="1"/>
</dbReference>
<sequence length="268" mass="29574">MDEVFKALADPTRRALLDALFADDGQTLTALEGRLEMTRFGVMKHLKVLEEAGVVTTRKQGREKLHFLNPVPIRLVHDRWVSKYAEPWAATLSGLKRYLEDEDMTAVKTVSWEQGTAPVAEGTAVFEVYIKTTPERLWEAITDPAQRAIYSFGVQTSSDWTPGSDYTAGIPGAIDISSGTNLEVDPPRLLVQSFDALWSDEVKAHGTTRVTWQIVPVGSSCRLTVIHDGLPDRANPELYGGWPMILSGLKTLLETGESLDTPGSLLYS</sequence>
<keyword evidence="4" id="KW-1185">Reference proteome</keyword>
<dbReference type="GO" id="GO:0003700">
    <property type="term" value="F:DNA-binding transcription factor activity"/>
    <property type="evidence" value="ECO:0007669"/>
    <property type="project" value="InterPro"/>
</dbReference>
<protein>
    <submittedName>
        <fullName evidence="3">Metalloregulator ArsR/SmtB family transcription factor</fullName>
    </submittedName>
</protein>
<dbReference type="RefSeq" id="WP_129423754.1">
    <property type="nucleotide sequence ID" value="NZ_SDWV01000001.1"/>
</dbReference>
<feature type="domain" description="HTH arsR-type" evidence="2">
    <location>
        <begin position="1"/>
        <end position="88"/>
    </location>
</feature>
<dbReference type="Gene3D" id="1.10.10.10">
    <property type="entry name" value="Winged helix-like DNA-binding domain superfamily/Winged helix DNA-binding domain"/>
    <property type="match status" value="1"/>
</dbReference>
<evidence type="ECO:0000313" key="4">
    <source>
        <dbReference type="Proteomes" id="UP000291101"/>
    </source>
</evidence>
<dbReference type="CDD" id="cd08893">
    <property type="entry name" value="SRPBCC_CalC_Aha1-like_GntR-HTH"/>
    <property type="match status" value="1"/>
</dbReference>
<dbReference type="Proteomes" id="UP000291101">
    <property type="component" value="Unassembled WGS sequence"/>
</dbReference>
<gene>
    <name evidence="3" type="ORF">EUA94_00880</name>
</gene>
<dbReference type="AlphaFoldDB" id="A0A4V1RR08"/>
<dbReference type="NCBIfam" id="NF033788">
    <property type="entry name" value="HTH_metalloreg"/>
    <property type="match status" value="1"/>
</dbReference>
<dbReference type="InterPro" id="IPR001845">
    <property type="entry name" value="HTH_ArsR_DNA-bd_dom"/>
</dbReference>
<comment type="caution">
    <text evidence="3">The sequence shown here is derived from an EMBL/GenBank/DDBJ whole genome shotgun (WGS) entry which is preliminary data.</text>
</comment>
<dbReference type="PANTHER" id="PTHR38600">
    <property type="entry name" value="TRANSCRIPTIONAL REGULATORY PROTEIN"/>
    <property type="match status" value="1"/>
</dbReference>
<evidence type="ECO:0000256" key="1">
    <source>
        <dbReference type="ARBA" id="ARBA00006817"/>
    </source>
</evidence>
<reference evidence="3 4" key="1">
    <citation type="submission" date="2019-01" db="EMBL/GenBank/DDBJ databases">
        <title>Novel species of Nocardioides.</title>
        <authorList>
            <person name="Liu Q."/>
            <person name="X Y.-H."/>
        </authorList>
    </citation>
    <scope>NUCLEOTIDE SEQUENCE [LARGE SCALE GENOMIC DNA]</scope>
    <source>
        <strain evidence="3 4">HLT2-9</strain>
    </source>
</reference>
<dbReference type="Pfam" id="PF12840">
    <property type="entry name" value="HTH_20"/>
    <property type="match status" value="1"/>
</dbReference>
<dbReference type="InterPro" id="IPR036390">
    <property type="entry name" value="WH_DNA-bd_sf"/>
</dbReference>
<evidence type="ECO:0000259" key="2">
    <source>
        <dbReference type="PROSITE" id="PS50987"/>
    </source>
</evidence>
<dbReference type="InterPro" id="IPR011991">
    <property type="entry name" value="ArsR-like_HTH"/>
</dbReference>